<dbReference type="Proteomes" id="UP000216339">
    <property type="component" value="Unassembled WGS sequence"/>
</dbReference>
<sequence length="126" mass="13536">MAESIGCAVHYTSLGYADGWYREADRTVCVRASLSRADRCSVLCHELAHAVAHTGDRGTSRAARELQAEGAAYVALAALGLNTARASLPYLKRWGDDDRMAAELDAVDRIASRLLALVDDAAETAR</sequence>
<feature type="domain" description="IrrE N-terminal-like" evidence="1">
    <location>
        <begin position="2"/>
        <end position="73"/>
    </location>
</feature>
<evidence type="ECO:0000313" key="2">
    <source>
        <dbReference type="EMBL" id="PAP77253.1"/>
    </source>
</evidence>
<dbReference type="InterPro" id="IPR010359">
    <property type="entry name" value="IrrE_HExxH"/>
</dbReference>
<proteinExistence type="predicted"/>
<dbReference type="RefSeq" id="WP_179299623.1">
    <property type="nucleotide sequence ID" value="NZ_MQWD01000001.1"/>
</dbReference>
<organism evidence="2 3">
    <name type="scientific">Rubrivirga marina</name>
    <dbReference type="NCBI Taxonomy" id="1196024"/>
    <lineage>
        <taxon>Bacteria</taxon>
        <taxon>Pseudomonadati</taxon>
        <taxon>Rhodothermota</taxon>
        <taxon>Rhodothermia</taxon>
        <taxon>Rhodothermales</taxon>
        <taxon>Rubricoccaceae</taxon>
        <taxon>Rubrivirga</taxon>
    </lineage>
</organism>
<accession>A0A271J1B9</accession>
<dbReference type="EMBL" id="MQWD01000001">
    <property type="protein sequence ID" value="PAP77253.1"/>
    <property type="molecule type" value="Genomic_DNA"/>
</dbReference>
<evidence type="ECO:0000259" key="1">
    <source>
        <dbReference type="Pfam" id="PF06114"/>
    </source>
</evidence>
<gene>
    <name evidence="2" type="ORF">BSZ37_12820</name>
</gene>
<evidence type="ECO:0000313" key="3">
    <source>
        <dbReference type="Proteomes" id="UP000216339"/>
    </source>
</evidence>
<dbReference type="Pfam" id="PF06114">
    <property type="entry name" value="Peptidase_M78"/>
    <property type="match status" value="1"/>
</dbReference>
<comment type="caution">
    <text evidence="2">The sequence shown here is derived from an EMBL/GenBank/DDBJ whole genome shotgun (WGS) entry which is preliminary data.</text>
</comment>
<keyword evidence="3" id="KW-1185">Reference proteome</keyword>
<protein>
    <recommendedName>
        <fullName evidence="1">IrrE N-terminal-like domain-containing protein</fullName>
    </recommendedName>
</protein>
<dbReference type="Gene3D" id="1.10.10.2910">
    <property type="match status" value="1"/>
</dbReference>
<name>A0A271J1B9_9BACT</name>
<reference evidence="2 3" key="1">
    <citation type="submission" date="2016-11" db="EMBL/GenBank/DDBJ databases">
        <title>Study of marine rhodopsin-containing bacteria.</title>
        <authorList>
            <person name="Yoshizawa S."/>
            <person name="Kumagai Y."/>
            <person name="Kogure K."/>
        </authorList>
    </citation>
    <scope>NUCLEOTIDE SEQUENCE [LARGE SCALE GENOMIC DNA]</scope>
    <source>
        <strain evidence="2 3">SAORIC-28</strain>
    </source>
</reference>
<dbReference type="AlphaFoldDB" id="A0A271J1B9"/>